<comment type="caution">
    <text evidence="1">The sequence shown here is derived from an EMBL/GenBank/DDBJ whole genome shotgun (WGS) entry which is preliminary data.</text>
</comment>
<dbReference type="AlphaFoldDB" id="A0A8H3QRJ4"/>
<gene>
    <name evidence="1" type="ORF">RCL2_001350400</name>
</gene>
<evidence type="ECO:0000313" key="2">
    <source>
        <dbReference type="Proteomes" id="UP000615446"/>
    </source>
</evidence>
<organism evidence="1 2">
    <name type="scientific">Rhizophagus clarus</name>
    <dbReference type="NCBI Taxonomy" id="94130"/>
    <lineage>
        <taxon>Eukaryota</taxon>
        <taxon>Fungi</taxon>
        <taxon>Fungi incertae sedis</taxon>
        <taxon>Mucoromycota</taxon>
        <taxon>Glomeromycotina</taxon>
        <taxon>Glomeromycetes</taxon>
        <taxon>Glomerales</taxon>
        <taxon>Glomeraceae</taxon>
        <taxon>Rhizophagus</taxon>
    </lineage>
</organism>
<proteinExistence type="predicted"/>
<protein>
    <submittedName>
        <fullName evidence="1">Uncharacterized protein</fullName>
    </submittedName>
</protein>
<name>A0A8H3QRJ4_9GLOM</name>
<reference evidence="1" key="1">
    <citation type="submission" date="2019-10" db="EMBL/GenBank/DDBJ databases">
        <title>Conservation and host-specific expression of non-tandemly repeated heterogenous ribosome RNA gene in arbuscular mycorrhizal fungi.</title>
        <authorList>
            <person name="Maeda T."/>
            <person name="Kobayashi Y."/>
            <person name="Nakagawa T."/>
            <person name="Ezawa T."/>
            <person name="Yamaguchi K."/>
            <person name="Bino T."/>
            <person name="Nishimoto Y."/>
            <person name="Shigenobu S."/>
            <person name="Kawaguchi M."/>
        </authorList>
    </citation>
    <scope>NUCLEOTIDE SEQUENCE</scope>
    <source>
        <strain evidence="1">HR1</strain>
    </source>
</reference>
<accession>A0A8H3QRJ4</accession>
<evidence type="ECO:0000313" key="1">
    <source>
        <dbReference type="EMBL" id="GES86449.1"/>
    </source>
</evidence>
<sequence>MYNLRQVEHNYYKWSFSLTSRRVVNKGTHVNRCKEEKEVKEKKKNKKSLPERKKFWMRACSKESRGDGYGENDTDTMEDNLSLVPNGVIRLIRLNIFGLLFSGELY</sequence>
<dbReference type="Proteomes" id="UP000615446">
    <property type="component" value="Unassembled WGS sequence"/>
</dbReference>
<dbReference type="EMBL" id="BLAL01000160">
    <property type="protein sequence ID" value="GES86449.1"/>
    <property type="molecule type" value="Genomic_DNA"/>
</dbReference>